<dbReference type="Pfam" id="PF14223">
    <property type="entry name" value="Retrotran_gag_2"/>
    <property type="match status" value="1"/>
</dbReference>
<evidence type="ECO:0000313" key="1">
    <source>
        <dbReference type="EMBL" id="KAJ9547628.1"/>
    </source>
</evidence>
<proteinExistence type="predicted"/>
<keyword evidence="2" id="KW-1185">Reference proteome</keyword>
<comment type="caution">
    <text evidence="1">The sequence shown here is derived from an EMBL/GenBank/DDBJ whole genome shotgun (WGS) entry which is preliminary data.</text>
</comment>
<sequence>MEANTSRIISLNGSNYHVWKGTMEDLFYVKDFYLPVFSTDKPEGKQMQNGTFCVDRFWETRTLWNKLEQLYAQKTVNNKLFFIKKLIQLKYHDGTPITDHLNAFQGIIN</sequence>
<dbReference type="Proteomes" id="UP001172457">
    <property type="component" value="Chromosome 5"/>
</dbReference>
<dbReference type="AlphaFoldDB" id="A0AA38TB92"/>
<protein>
    <submittedName>
        <fullName evidence="1">Uncharacterized protein</fullName>
    </submittedName>
</protein>
<organism evidence="1 2">
    <name type="scientific">Centaurea solstitialis</name>
    <name type="common">yellow star-thistle</name>
    <dbReference type="NCBI Taxonomy" id="347529"/>
    <lineage>
        <taxon>Eukaryota</taxon>
        <taxon>Viridiplantae</taxon>
        <taxon>Streptophyta</taxon>
        <taxon>Embryophyta</taxon>
        <taxon>Tracheophyta</taxon>
        <taxon>Spermatophyta</taxon>
        <taxon>Magnoliopsida</taxon>
        <taxon>eudicotyledons</taxon>
        <taxon>Gunneridae</taxon>
        <taxon>Pentapetalae</taxon>
        <taxon>asterids</taxon>
        <taxon>campanulids</taxon>
        <taxon>Asterales</taxon>
        <taxon>Asteraceae</taxon>
        <taxon>Carduoideae</taxon>
        <taxon>Cardueae</taxon>
        <taxon>Centaureinae</taxon>
        <taxon>Centaurea</taxon>
    </lineage>
</organism>
<accession>A0AA38TB92</accession>
<evidence type="ECO:0000313" key="2">
    <source>
        <dbReference type="Proteomes" id="UP001172457"/>
    </source>
</evidence>
<gene>
    <name evidence="1" type="ORF">OSB04_020171</name>
</gene>
<name>A0AA38TB92_9ASTR</name>
<reference evidence="1" key="1">
    <citation type="submission" date="2023-03" db="EMBL/GenBank/DDBJ databases">
        <title>Chromosome-scale reference genome and RAD-based genetic map of yellow starthistle (Centaurea solstitialis) reveal putative structural variation and QTLs associated with invader traits.</title>
        <authorList>
            <person name="Reatini B."/>
            <person name="Cang F.A."/>
            <person name="Jiang Q."/>
            <person name="Mckibben M.T.W."/>
            <person name="Barker M.S."/>
            <person name="Rieseberg L.H."/>
            <person name="Dlugosch K.M."/>
        </authorList>
    </citation>
    <scope>NUCLEOTIDE SEQUENCE</scope>
    <source>
        <strain evidence="1">CAN-66</strain>
        <tissue evidence="1">Leaf</tissue>
    </source>
</reference>
<dbReference type="EMBL" id="JARYMX010000005">
    <property type="protein sequence ID" value="KAJ9547628.1"/>
    <property type="molecule type" value="Genomic_DNA"/>
</dbReference>